<reference evidence="1" key="1">
    <citation type="submission" date="2019-04" db="EMBL/GenBank/DDBJ databases">
        <title>Genome assembly of Zosterops borbonicus 15179.</title>
        <authorList>
            <person name="Leroy T."/>
            <person name="Anselmetti Y."/>
            <person name="Tilak M.-K."/>
            <person name="Nabholz B."/>
        </authorList>
    </citation>
    <scope>NUCLEOTIDE SEQUENCE</scope>
    <source>
        <strain evidence="1">HGM_15179</strain>
        <tissue evidence="1">Muscle</tissue>
    </source>
</reference>
<protein>
    <submittedName>
        <fullName evidence="1">Uncharacterized protein</fullName>
    </submittedName>
</protein>
<feature type="non-terminal residue" evidence="1">
    <location>
        <position position="1"/>
    </location>
</feature>
<organism evidence="1 2">
    <name type="scientific">Zosterops borbonicus</name>
    <dbReference type="NCBI Taxonomy" id="364589"/>
    <lineage>
        <taxon>Eukaryota</taxon>
        <taxon>Metazoa</taxon>
        <taxon>Chordata</taxon>
        <taxon>Craniata</taxon>
        <taxon>Vertebrata</taxon>
        <taxon>Euteleostomi</taxon>
        <taxon>Archelosauria</taxon>
        <taxon>Archosauria</taxon>
        <taxon>Dinosauria</taxon>
        <taxon>Saurischia</taxon>
        <taxon>Theropoda</taxon>
        <taxon>Coelurosauria</taxon>
        <taxon>Aves</taxon>
        <taxon>Neognathae</taxon>
        <taxon>Neoaves</taxon>
        <taxon>Telluraves</taxon>
        <taxon>Australaves</taxon>
        <taxon>Passeriformes</taxon>
        <taxon>Sylvioidea</taxon>
        <taxon>Zosteropidae</taxon>
        <taxon>Zosterops</taxon>
    </lineage>
</organism>
<accession>A0A8K1LH22</accession>
<evidence type="ECO:0000313" key="1">
    <source>
        <dbReference type="EMBL" id="TRZ13577.1"/>
    </source>
</evidence>
<dbReference type="Proteomes" id="UP000796761">
    <property type="component" value="Unassembled WGS sequence"/>
</dbReference>
<comment type="caution">
    <text evidence="1">The sequence shown here is derived from an EMBL/GenBank/DDBJ whole genome shotgun (WGS) entry which is preliminary data.</text>
</comment>
<dbReference type="EMBL" id="SWJQ01000499">
    <property type="protein sequence ID" value="TRZ13577.1"/>
    <property type="molecule type" value="Genomic_DNA"/>
</dbReference>
<dbReference type="AlphaFoldDB" id="A0A8K1LH22"/>
<keyword evidence="2" id="KW-1185">Reference proteome</keyword>
<evidence type="ECO:0000313" key="2">
    <source>
        <dbReference type="Proteomes" id="UP000796761"/>
    </source>
</evidence>
<proteinExistence type="predicted"/>
<sequence>MVRSHQRDSGQKAQNPVLWTVNQVSSAAFPEQAELAIKRSGGTFCEHPGKGGMDLEETEVVTAHFKMVLSLVEKCDSGGETVSEDTCGNQKWLLVKEIQII</sequence>
<gene>
    <name evidence="1" type="ORF">HGM15179_013524</name>
</gene>
<name>A0A8K1LH22_9PASS</name>